<dbReference type="Proteomes" id="UP000028703">
    <property type="component" value="Unassembled WGS sequence"/>
</dbReference>
<dbReference type="CDD" id="cd04187">
    <property type="entry name" value="DPM1_like_bac"/>
    <property type="match status" value="1"/>
</dbReference>
<keyword evidence="4" id="KW-1185">Reference proteome</keyword>
<proteinExistence type="predicted"/>
<sequence>MNRKITLIIPVYRSAKFLHKTLEAVDNQKKESGWDLEVVLVEDGSPDNSFEVVQDLAKIYPYIKGIKLSRNFGHQIAVKTGLHYATGDYIAIIDDDLQDPPSLLPRFFEQLDSGYEVAYGIRRKRKESRLKKLAYTGFYRLLDTISETKIPLDSGDFCVMTKNVKDKMLTLNEQNPYLRGIRAWVGFKQIGLEYDRSGRIEGESGYSLKKLIKIAKDGIFSFSSLPLQIISILGNIGLLISILFSLFTIIRYFTNEIEVAGYTTIIIIILFFNSILLISLGIIGEYIYRIYNEVRNRPYTIIEKTVNI</sequence>
<organism evidence="3 4">
    <name type="scientific">Chryseobacterium luteum</name>
    <dbReference type="NCBI Taxonomy" id="421531"/>
    <lineage>
        <taxon>Bacteria</taxon>
        <taxon>Pseudomonadati</taxon>
        <taxon>Bacteroidota</taxon>
        <taxon>Flavobacteriia</taxon>
        <taxon>Flavobacteriales</taxon>
        <taxon>Weeksellaceae</taxon>
        <taxon>Chryseobacterium group</taxon>
        <taxon>Chryseobacterium</taxon>
    </lineage>
</organism>
<evidence type="ECO:0000259" key="2">
    <source>
        <dbReference type="Pfam" id="PF00535"/>
    </source>
</evidence>
<name>A0A085ZV05_9FLAO</name>
<evidence type="ECO:0000313" key="3">
    <source>
        <dbReference type="EMBL" id="KFF08269.1"/>
    </source>
</evidence>
<evidence type="ECO:0000256" key="1">
    <source>
        <dbReference type="SAM" id="Phobius"/>
    </source>
</evidence>
<dbReference type="AlphaFoldDB" id="A0A085ZV05"/>
<feature type="transmembrane region" description="Helical" evidence="1">
    <location>
        <begin position="229"/>
        <end position="253"/>
    </location>
</feature>
<keyword evidence="1" id="KW-0812">Transmembrane</keyword>
<dbReference type="eggNOG" id="COG0463">
    <property type="taxonomic scope" value="Bacteria"/>
</dbReference>
<dbReference type="Gene3D" id="3.90.550.10">
    <property type="entry name" value="Spore Coat Polysaccharide Biosynthesis Protein SpsA, Chain A"/>
    <property type="match status" value="1"/>
</dbReference>
<dbReference type="STRING" id="421531.IX38_05715"/>
<dbReference type="PANTHER" id="PTHR48090:SF8">
    <property type="entry name" value="GLYCOSYLTRANSFERASE CSBB-RELATED"/>
    <property type="match status" value="1"/>
</dbReference>
<dbReference type="InterPro" id="IPR050256">
    <property type="entry name" value="Glycosyltransferase_2"/>
</dbReference>
<gene>
    <name evidence="3" type="ORF">IX38_05715</name>
</gene>
<dbReference type="PANTHER" id="PTHR48090">
    <property type="entry name" value="UNDECAPRENYL-PHOSPHATE 4-DEOXY-4-FORMAMIDO-L-ARABINOSE TRANSFERASE-RELATED"/>
    <property type="match status" value="1"/>
</dbReference>
<dbReference type="EMBL" id="JPRO01000003">
    <property type="protein sequence ID" value="KFF08269.1"/>
    <property type="molecule type" value="Genomic_DNA"/>
</dbReference>
<dbReference type="RefSeq" id="WP_034702665.1">
    <property type="nucleotide sequence ID" value="NZ_JPRO01000003.1"/>
</dbReference>
<dbReference type="SUPFAM" id="SSF53448">
    <property type="entry name" value="Nucleotide-diphospho-sugar transferases"/>
    <property type="match status" value="1"/>
</dbReference>
<dbReference type="Pfam" id="PF00535">
    <property type="entry name" value="Glycos_transf_2"/>
    <property type="match status" value="1"/>
</dbReference>
<comment type="caution">
    <text evidence="3">The sequence shown here is derived from an EMBL/GenBank/DDBJ whole genome shotgun (WGS) entry which is preliminary data.</text>
</comment>
<feature type="domain" description="Glycosyltransferase 2-like" evidence="2">
    <location>
        <begin position="7"/>
        <end position="163"/>
    </location>
</feature>
<accession>A0A085ZV05</accession>
<dbReference type="OrthoDB" id="9807778at2"/>
<feature type="transmembrane region" description="Helical" evidence="1">
    <location>
        <begin position="259"/>
        <end position="288"/>
    </location>
</feature>
<dbReference type="InterPro" id="IPR001173">
    <property type="entry name" value="Glyco_trans_2-like"/>
</dbReference>
<reference evidence="3 4" key="1">
    <citation type="submission" date="2014-07" db="EMBL/GenBank/DDBJ databases">
        <title>Genome of Chryseobacterium luteum DSM 18605.</title>
        <authorList>
            <person name="Stropko S.J."/>
            <person name="Pipes S.E."/>
            <person name="Newman J.D."/>
        </authorList>
    </citation>
    <scope>NUCLEOTIDE SEQUENCE [LARGE SCALE GENOMIC DNA]</scope>
    <source>
        <strain evidence="3 4">DSM 18605</strain>
    </source>
</reference>
<dbReference type="InterPro" id="IPR029044">
    <property type="entry name" value="Nucleotide-diphossugar_trans"/>
</dbReference>
<evidence type="ECO:0000313" key="4">
    <source>
        <dbReference type="Proteomes" id="UP000028703"/>
    </source>
</evidence>
<protein>
    <recommendedName>
        <fullName evidence="2">Glycosyltransferase 2-like domain-containing protein</fullName>
    </recommendedName>
</protein>
<keyword evidence="1" id="KW-1133">Transmembrane helix</keyword>
<keyword evidence="1" id="KW-0472">Membrane</keyword>
<dbReference type="GO" id="GO:0005886">
    <property type="term" value="C:plasma membrane"/>
    <property type="evidence" value="ECO:0007669"/>
    <property type="project" value="TreeGrafter"/>
</dbReference>